<keyword evidence="1" id="KW-0732">Signal</keyword>
<dbReference type="Proteomes" id="UP000248916">
    <property type="component" value="Unassembled WGS sequence"/>
</dbReference>
<accession>A0A2W7NRX8</accession>
<organism evidence="2 3">
    <name type="scientific">Palleronia aestuarii</name>
    <dbReference type="NCBI Taxonomy" id="568105"/>
    <lineage>
        <taxon>Bacteria</taxon>
        <taxon>Pseudomonadati</taxon>
        <taxon>Pseudomonadota</taxon>
        <taxon>Alphaproteobacteria</taxon>
        <taxon>Rhodobacterales</taxon>
        <taxon>Roseobacteraceae</taxon>
        <taxon>Palleronia</taxon>
    </lineage>
</organism>
<feature type="signal peptide" evidence="1">
    <location>
        <begin position="1"/>
        <end position="21"/>
    </location>
</feature>
<evidence type="ECO:0000313" key="3">
    <source>
        <dbReference type="Proteomes" id="UP000248916"/>
    </source>
</evidence>
<evidence type="ECO:0000256" key="1">
    <source>
        <dbReference type="SAM" id="SignalP"/>
    </source>
</evidence>
<feature type="chain" id="PRO_5015883950" description="Porin" evidence="1">
    <location>
        <begin position="22"/>
        <end position="243"/>
    </location>
</feature>
<evidence type="ECO:0008006" key="4">
    <source>
        <dbReference type="Google" id="ProtNLM"/>
    </source>
</evidence>
<dbReference type="InterPro" id="IPR023614">
    <property type="entry name" value="Porin_dom_sf"/>
</dbReference>
<comment type="caution">
    <text evidence="2">The sequence shown here is derived from an EMBL/GenBank/DDBJ whole genome shotgun (WGS) entry which is preliminary data.</text>
</comment>
<dbReference type="EMBL" id="QKZL01000008">
    <property type="protein sequence ID" value="PZX16036.1"/>
    <property type="molecule type" value="Genomic_DNA"/>
</dbReference>
<dbReference type="OrthoDB" id="7686946at2"/>
<proteinExistence type="predicted"/>
<dbReference type="Gene3D" id="2.40.160.10">
    <property type="entry name" value="Porin"/>
    <property type="match status" value="1"/>
</dbReference>
<reference evidence="2 3" key="1">
    <citation type="submission" date="2018-06" db="EMBL/GenBank/DDBJ databases">
        <title>Genomic Encyclopedia of Archaeal and Bacterial Type Strains, Phase II (KMG-II): from individual species to whole genera.</title>
        <authorList>
            <person name="Goeker M."/>
        </authorList>
    </citation>
    <scope>NUCLEOTIDE SEQUENCE [LARGE SCALE GENOMIC DNA]</scope>
    <source>
        <strain evidence="2 3">DSM 22009</strain>
    </source>
</reference>
<dbReference type="AlphaFoldDB" id="A0A2W7NRX8"/>
<gene>
    <name evidence="2" type="ORF">LX81_02308</name>
</gene>
<keyword evidence="3" id="KW-1185">Reference proteome</keyword>
<protein>
    <recommendedName>
        <fullName evidence="4">Porin</fullName>
    </recommendedName>
</protein>
<sequence length="243" mass="25357">MNVIHTAAVAALVLSSVSAAAQQVTGGEVSLTYSRYAEEQEVSFGDDETLSRRSLAGSAEIGINREFSLQGDLGFHDFQFIGETGTSLGLHAIFHANPTSSIGVFLVTESLDSADNDLFGIEAGSALGAIDTELYLALVDGDADGDAVFGLKGAYAVTPQFSLGAGFDHIGGDDLSVSQIALTADYDVTDTVRIAAELGTSETDYDGFEANDAFFGVTASYRFGAARGATFERRGLLELIPGL</sequence>
<evidence type="ECO:0000313" key="2">
    <source>
        <dbReference type="EMBL" id="PZX16036.1"/>
    </source>
</evidence>
<dbReference type="SUPFAM" id="SSF56935">
    <property type="entry name" value="Porins"/>
    <property type="match status" value="1"/>
</dbReference>
<name>A0A2W7NRX8_9RHOB</name>
<dbReference type="RefSeq" id="WP_111537445.1">
    <property type="nucleotide sequence ID" value="NZ_QKZL01000008.1"/>
</dbReference>